<accession>A0ACA9QP29</accession>
<keyword evidence="2" id="KW-1185">Reference proteome</keyword>
<dbReference type="Proteomes" id="UP000789920">
    <property type="component" value="Unassembled WGS sequence"/>
</dbReference>
<feature type="non-terminal residue" evidence="1">
    <location>
        <position position="161"/>
    </location>
</feature>
<sequence>IANFTPSETNFPIDSIYRTTPFDNNTMLDKEAASILSVLTPLKKSYESVIRRYELLAIKNKRLNKNKTVWPIAKESLINLKISSYKKPLQLNTYTNQPVSNADPENYQSDLYLYTNKAENTYHQTTPLAHQIKNQHERPIRLPLLAWLEELLPNNQGDEIK</sequence>
<proteinExistence type="predicted"/>
<comment type="caution">
    <text evidence="1">The sequence shown here is derived from an EMBL/GenBank/DDBJ whole genome shotgun (WGS) entry which is preliminary data.</text>
</comment>
<feature type="non-terminal residue" evidence="1">
    <location>
        <position position="1"/>
    </location>
</feature>
<dbReference type="EMBL" id="CAJVQC010035682">
    <property type="protein sequence ID" value="CAG8759641.1"/>
    <property type="molecule type" value="Genomic_DNA"/>
</dbReference>
<organism evidence="1 2">
    <name type="scientific">Racocetra persica</name>
    <dbReference type="NCBI Taxonomy" id="160502"/>
    <lineage>
        <taxon>Eukaryota</taxon>
        <taxon>Fungi</taxon>
        <taxon>Fungi incertae sedis</taxon>
        <taxon>Mucoromycota</taxon>
        <taxon>Glomeromycotina</taxon>
        <taxon>Glomeromycetes</taxon>
        <taxon>Diversisporales</taxon>
        <taxon>Gigasporaceae</taxon>
        <taxon>Racocetra</taxon>
    </lineage>
</organism>
<name>A0ACA9QP29_9GLOM</name>
<gene>
    <name evidence="1" type="ORF">RPERSI_LOCUS15088</name>
</gene>
<evidence type="ECO:0000313" key="2">
    <source>
        <dbReference type="Proteomes" id="UP000789920"/>
    </source>
</evidence>
<protein>
    <submittedName>
        <fullName evidence="1">21629_t:CDS:1</fullName>
    </submittedName>
</protein>
<evidence type="ECO:0000313" key="1">
    <source>
        <dbReference type="EMBL" id="CAG8759641.1"/>
    </source>
</evidence>
<reference evidence="1" key="1">
    <citation type="submission" date="2021-06" db="EMBL/GenBank/DDBJ databases">
        <authorList>
            <person name="Kallberg Y."/>
            <person name="Tangrot J."/>
            <person name="Rosling A."/>
        </authorList>
    </citation>
    <scope>NUCLEOTIDE SEQUENCE</scope>
    <source>
        <strain evidence="1">MA461A</strain>
    </source>
</reference>